<dbReference type="PANTHER" id="PTHR46438">
    <property type="entry name" value="ALPHA/BETA-HYDROLASES SUPERFAMILY PROTEIN"/>
    <property type="match status" value="1"/>
</dbReference>
<protein>
    <recommendedName>
        <fullName evidence="1">AB hydrolase-1 domain-containing protein</fullName>
    </recommendedName>
</protein>
<dbReference type="PRINTS" id="PR00412">
    <property type="entry name" value="EPOXHYDRLASE"/>
</dbReference>
<name>A0A4U0U0M5_9PEZI</name>
<accession>A0A4U0U0M5</accession>
<dbReference type="Proteomes" id="UP000310066">
    <property type="component" value="Unassembled WGS sequence"/>
</dbReference>
<comment type="caution">
    <text evidence="2">The sequence shown here is derived from an EMBL/GenBank/DDBJ whole genome shotgun (WGS) entry which is preliminary data.</text>
</comment>
<proteinExistence type="predicted"/>
<reference evidence="2 3" key="1">
    <citation type="submission" date="2017-03" db="EMBL/GenBank/DDBJ databases">
        <title>Genomes of endolithic fungi from Antarctica.</title>
        <authorList>
            <person name="Coleine C."/>
            <person name="Masonjones S."/>
            <person name="Stajich J.E."/>
        </authorList>
    </citation>
    <scope>NUCLEOTIDE SEQUENCE [LARGE SCALE GENOMIC DNA]</scope>
    <source>
        <strain evidence="2 3">CCFEE 5311</strain>
    </source>
</reference>
<dbReference type="InterPro" id="IPR029058">
    <property type="entry name" value="AB_hydrolase_fold"/>
</dbReference>
<dbReference type="SUPFAM" id="SSF53474">
    <property type="entry name" value="alpha/beta-Hydrolases"/>
    <property type="match status" value="1"/>
</dbReference>
<organism evidence="2 3">
    <name type="scientific">Friedmanniomyces endolithicus</name>
    <dbReference type="NCBI Taxonomy" id="329885"/>
    <lineage>
        <taxon>Eukaryota</taxon>
        <taxon>Fungi</taxon>
        <taxon>Dikarya</taxon>
        <taxon>Ascomycota</taxon>
        <taxon>Pezizomycotina</taxon>
        <taxon>Dothideomycetes</taxon>
        <taxon>Dothideomycetidae</taxon>
        <taxon>Mycosphaerellales</taxon>
        <taxon>Teratosphaeriaceae</taxon>
        <taxon>Friedmanniomyces</taxon>
    </lineage>
</organism>
<dbReference type="Pfam" id="PF12697">
    <property type="entry name" value="Abhydrolase_6"/>
    <property type="match status" value="1"/>
</dbReference>
<dbReference type="GO" id="GO:0003824">
    <property type="term" value="F:catalytic activity"/>
    <property type="evidence" value="ECO:0007669"/>
    <property type="project" value="InterPro"/>
</dbReference>
<dbReference type="EMBL" id="NAJP01000123">
    <property type="protein sequence ID" value="TKA27886.1"/>
    <property type="molecule type" value="Genomic_DNA"/>
</dbReference>
<feature type="domain" description="AB hydrolase-1" evidence="1">
    <location>
        <begin position="24"/>
        <end position="256"/>
    </location>
</feature>
<dbReference type="STRING" id="329885.A0A4U0U0M5"/>
<sequence length="276" mass="29309">MVVQNIKTAGGTLAVDVLGSGPLVVCAHGMGDCRDVYAPFVESLVAQGYTVANMDTRGHGDSSTTFRQYGDLASVDDFLTIINELGKGPAVLVGNAFTTASATIAASKEPDQVRGLILLAPFLRSPVNVVVAWLMPLLFKQPWGPLVWSMYAPTTWPGLGAQAKERAANTIRLLKRPGRWSAFYKTVCGADHSTVAPYINGVKCPALVVMGDKDPDFSDPAKEAGWVASNFKHATKLLLQGIGHAPQLESPEAVNKAASEFLPKLRQQGAFGSSAL</sequence>
<dbReference type="InterPro" id="IPR000639">
    <property type="entry name" value="Epox_hydrolase-like"/>
</dbReference>
<dbReference type="AlphaFoldDB" id="A0A4U0U0M5"/>
<dbReference type="InterPro" id="IPR000073">
    <property type="entry name" value="AB_hydrolase_1"/>
</dbReference>
<evidence type="ECO:0000259" key="1">
    <source>
        <dbReference type="Pfam" id="PF12697"/>
    </source>
</evidence>
<evidence type="ECO:0000313" key="2">
    <source>
        <dbReference type="EMBL" id="TKA27886.1"/>
    </source>
</evidence>
<gene>
    <name evidence="2" type="ORF">B0A54_16928</name>
</gene>
<dbReference type="Gene3D" id="3.40.50.1820">
    <property type="entry name" value="alpha/beta hydrolase"/>
    <property type="match status" value="1"/>
</dbReference>
<evidence type="ECO:0000313" key="3">
    <source>
        <dbReference type="Proteomes" id="UP000310066"/>
    </source>
</evidence>
<dbReference type="OrthoDB" id="408373at2759"/>